<evidence type="ECO:0000259" key="2">
    <source>
        <dbReference type="Pfam" id="PF20846"/>
    </source>
</evidence>
<proteinExistence type="predicted"/>
<evidence type="ECO:0000259" key="1">
    <source>
        <dbReference type="Pfam" id="PF14893"/>
    </source>
</evidence>
<dbReference type="InterPro" id="IPR048271">
    <property type="entry name" value="PNMA_N"/>
</dbReference>
<feature type="domain" description="Paraneoplastic antigen Ma-like N-terminal" evidence="2">
    <location>
        <begin position="5"/>
        <end position="92"/>
    </location>
</feature>
<dbReference type="InterPro" id="IPR048270">
    <property type="entry name" value="PNMA_C"/>
</dbReference>
<protein>
    <submittedName>
        <fullName evidence="3">Uncharacterized protein</fullName>
    </submittedName>
</protein>
<accession>A0A8C4S5K0</accession>
<dbReference type="PANTHER" id="PTHR23095:SF51">
    <property type="entry name" value="PARANEOPLASTIC ANTIGEN MA1 HOMOLOG-RELATED"/>
    <property type="match status" value="1"/>
</dbReference>
<keyword evidence="4" id="KW-1185">Reference proteome</keyword>
<dbReference type="InterPro" id="IPR026523">
    <property type="entry name" value="PNMA"/>
</dbReference>
<dbReference type="GeneTree" id="ENSGT01030000234522"/>
<organism evidence="3 4">
    <name type="scientific">Erpetoichthys calabaricus</name>
    <name type="common">Rope fish</name>
    <name type="synonym">Calamoichthys calabaricus</name>
    <dbReference type="NCBI Taxonomy" id="27687"/>
    <lineage>
        <taxon>Eukaryota</taxon>
        <taxon>Metazoa</taxon>
        <taxon>Chordata</taxon>
        <taxon>Craniata</taxon>
        <taxon>Vertebrata</taxon>
        <taxon>Euteleostomi</taxon>
        <taxon>Actinopterygii</taxon>
        <taxon>Polypteriformes</taxon>
        <taxon>Polypteridae</taxon>
        <taxon>Erpetoichthys</taxon>
    </lineage>
</organism>
<dbReference type="Pfam" id="PF20846">
    <property type="entry name" value="PNMA_N"/>
    <property type="match status" value="1"/>
</dbReference>
<dbReference type="AlphaFoldDB" id="A0A8C4S5K0"/>
<evidence type="ECO:0000313" key="4">
    <source>
        <dbReference type="Proteomes" id="UP000694620"/>
    </source>
</evidence>
<dbReference type="PANTHER" id="PTHR23095">
    <property type="entry name" value="PARANEOPLASTIC ANTIGEN"/>
    <property type="match status" value="1"/>
</dbReference>
<dbReference type="Pfam" id="PF14893">
    <property type="entry name" value="PNMA"/>
    <property type="match status" value="1"/>
</dbReference>
<name>A0A8C4S5K0_ERPCA</name>
<dbReference type="Proteomes" id="UP000694620">
    <property type="component" value="Chromosome 1"/>
</dbReference>
<feature type="domain" description="Paraneoplastic antigen Ma-like C-terminal" evidence="1">
    <location>
        <begin position="166"/>
        <end position="255"/>
    </location>
</feature>
<reference evidence="3" key="2">
    <citation type="submission" date="2025-08" db="UniProtKB">
        <authorList>
            <consortium name="Ensembl"/>
        </authorList>
    </citation>
    <scope>IDENTIFICATION</scope>
</reference>
<reference evidence="3" key="3">
    <citation type="submission" date="2025-09" db="UniProtKB">
        <authorList>
            <consortium name="Ensembl"/>
        </authorList>
    </citation>
    <scope>IDENTIFICATION</scope>
</reference>
<sequence length="539" mass="59713">MALISELKKWCRGEGLSEAHGLLVIVPEDVEIAHIEETLGTIKCLGRVHVMERIFNLELNRLMVLCECKNALTAESVPSEVHLPEGGEAWSLVIIDRASDADESFYTKLKLLMQAEGKTMEDIKALLPGAQKSTSTADSVIQAFGDLLEKTNRNSSEGGYRNLRIFSGTQPVPAGEGQFDHWLEQAWLMVEESEYMAKEKKRRVMESLKGPALEIAKAVQTSDPDANTTEYLEALESAFGTAESGDDLYFKLSDFLRRLERSFYKVQLFRGAVAADLMLIQLRLRKRKTEPPTFLQLLSEIRASRWKLTAFVHPVQPKQTTDLKQAEIQSLKAELKELKSIVTSVAISSAETQKECMISKHLCDVPIRPVSGLAIWGCSESQDSYPYRGYIVVDLEYPAEVIGTCKIVTALALICPSPRTADQTPVIVGTNASHVRSLVKQCRDRGFDITQTLGIQADCVDEIAVTDLVSLTCDEDDKVGVVTWQGPGPLTIHPDEYQPIVCKVDFNRPLGKEILMVDSCPLPPLPASVLLQSMVVPAH</sequence>
<evidence type="ECO:0000313" key="3">
    <source>
        <dbReference type="Ensembl" id="ENSECRP00000011617.1"/>
    </source>
</evidence>
<reference evidence="3" key="1">
    <citation type="submission" date="2021-06" db="EMBL/GenBank/DDBJ databases">
        <authorList>
            <consortium name="Wellcome Sanger Institute Data Sharing"/>
        </authorList>
    </citation>
    <scope>NUCLEOTIDE SEQUENCE [LARGE SCALE GENOMIC DNA]</scope>
</reference>
<dbReference type="Ensembl" id="ENSECRT00000011807.1">
    <property type="protein sequence ID" value="ENSECRP00000011617.1"/>
    <property type="gene ID" value="ENSECRG00000007720.1"/>
</dbReference>